<proteinExistence type="predicted"/>
<protein>
    <submittedName>
        <fullName evidence="1">Uncharacterized protein</fullName>
    </submittedName>
</protein>
<comment type="caution">
    <text evidence="1">The sequence shown here is derived from an EMBL/GenBank/DDBJ whole genome shotgun (WGS) entry which is preliminary data.</text>
</comment>
<sequence>MGDPLRDAETIRAFQILIMDWYQKNENKSIEGHKLNDLYDAFPTNRFSAYESSRGWEKPQ</sequence>
<dbReference type="EMBL" id="NPEF01000397">
    <property type="protein sequence ID" value="PJZ91049.1"/>
    <property type="molecule type" value="Genomic_DNA"/>
</dbReference>
<reference evidence="1" key="1">
    <citation type="submission" date="2017-07" db="EMBL/GenBank/DDBJ databases">
        <title>Leptospira spp. isolated from tropical soils.</title>
        <authorList>
            <person name="Thibeaux R."/>
            <person name="Iraola G."/>
            <person name="Ferres I."/>
            <person name="Bierque E."/>
            <person name="Girault D."/>
            <person name="Soupe-Gilbert M.-E."/>
            <person name="Picardeau M."/>
            <person name="Goarant C."/>
        </authorList>
    </citation>
    <scope>NUCLEOTIDE SEQUENCE [LARGE SCALE GENOMIC DNA]</scope>
    <source>
        <strain evidence="1">ATI7-C-A5</strain>
    </source>
</reference>
<name>A0A2N0B3D6_9LEPT</name>
<accession>A0A2N0B3D6</accession>
<dbReference type="AlphaFoldDB" id="A0A2N0B3D6"/>
<evidence type="ECO:0000313" key="1">
    <source>
        <dbReference type="EMBL" id="PJZ91049.1"/>
    </source>
</evidence>
<gene>
    <name evidence="1" type="ORF">CH379_20845</name>
</gene>
<organism evidence="1">
    <name type="scientific">Leptospira ellisii</name>
    <dbReference type="NCBI Taxonomy" id="2023197"/>
    <lineage>
        <taxon>Bacteria</taxon>
        <taxon>Pseudomonadati</taxon>
        <taxon>Spirochaetota</taxon>
        <taxon>Spirochaetia</taxon>
        <taxon>Leptospirales</taxon>
        <taxon>Leptospiraceae</taxon>
        <taxon>Leptospira</taxon>
    </lineage>
</organism>